<dbReference type="PANTHER" id="PTHR43539:SF78">
    <property type="entry name" value="FLAVIN-CONTAINING MONOOXYGENASE"/>
    <property type="match status" value="1"/>
</dbReference>
<keyword evidence="1" id="KW-0560">Oxidoreductase</keyword>
<dbReference type="OrthoDB" id="178899at2"/>
<evidence type="ECO:0000256" key="2">
    <source>
        <dbReference type="SAM" id="MobiDB-lite"/>
    </source>
</evidence>
<dbReference type="Pfam" id="PF13738">
    <property type="entry name" value="Pyr_redox_3"/>
    <property type="match status" value="1"/>
</dbReference>
<dbReference type="PRINTS" id="PR00368">
    <property type="entry name" value="FADPNR"/>
</dbReference>
<dbReference type="GO" id="GO:0050660">
    <property type="term" value="F:flavin adenine dinucleotide binding"/>
    <property type="evidence" value="ECO:0007669"/>
    <property type="project" value="TreeGrafter"/>
</dbReference>
<dbReference type="AlphaFoldDB" id="A0A4U2YJS3"/>
<comment type="caution">
    <text evidence="3">The sequence shown here is derived from an EMBL/GenBank/DDBJ whole genome shotgun (WGS) entry which is preliminary data.</text>
</comment>
<accession>A0A4U2YJS3</accession>
<dbReference type="InterPro" id="IPR036188">
    <property type="entry name" value="FAD/NAD-bd_sf"/>
</dbReference>
<evidence type="ECO:0000313" key="3">
    <source>
        <dbReference type="EMBL" id="TKI60944.1"/>
    </source>
</evidence>
<organism evidence="3 4">
    <name type="scientific">Nocardioides jishulii</name>
    <dbReference type="NCBI Taxonomy" id="2575440"/>
    <lineage>
        <taxon>Bacteria</taxon>
        <taxon>Bacillati</taxon>
        <taxon>Actinomycetota</taxon>
        <taxon>Actinomycetes</taxon>
        <taxon>Propionibacteriales</taxon>
        <taxon>Nocardioidaceae</taxon>
        <taxon>Nocardioides</taxon>
    </lineage>
</organism>
<dbReference type="PANTHER" id="PTHR43539">
    <property type="entry name" value="FLAVIN-BINDING MONOOXYGENASE-LIKE PROTEIN (AFU_ORTHOLOGUE AFUA_4G09220)"/>
    <property type="match status" value="1"/>
</dbReference>
<dbReference type="InterPro" id="IPR050982">
    <property type="entry name" value="Auxin_biosynth/cation_transpt"/>
</dbReference>
<feature type="compositionally biased region" description="Low complexity" evidence="2">
    <location>
        <begin position="1"/>
        <end position="14"/>
    </location>
</feature>
<reference evidence="3 4" key="1">
    <citation type="submission" date="2019-04" db="EMBL/GenBank/DDBJ databases">
        <authorList>
            <person name="Dong K."/>
        </authorList>
    </citation>
    <scope>NUCLEOTIDE SEQUENCE [LARGE SCALE GENOMIC DNA]</scope>
    <source>
        <strain evidence="4">dk3543</strain>
    </source>
</reference>
<dbReference type="GO" id="GO:0004497">
    <property type="term" value="F:monooxygenase activity"/>
    <property type="evidence" value="ECO:0007669"/>
    <property type="project" value="TreeGrafter"/>
</dbReference>
<protein>
    <submittedName>
        <fullName evidence="3">FAD-dependent oxidoreductase</fullName>
    </submittedName>
</protein>
<dbReference type="EMBL" id="SZPY01000004">
    <property type="protein sequence ID" value="TKI60944.1"/>
    <property type="molecule type" value="Genomic_DNA"/>
</dbReference>
<gene>
    <name evidence="3" type="ORF">FC770_13910</name>
</gene>
<dbReference type="SUPFAM" id="SSF51905">
    <property type="entry name" value="FAD/NAD(P)-binding domain"/>
    <property type="match status" value="1"/>
</dbReference>
<sequence>MGVSAPQEPRQQPLQQPPRQAPQQPWDTVVVGAGQAGLSAAHHLLKRGVTTLVLDANDAPGGAWQHRWDSLRMDGVHGVADLPGASAPPRGPRRANEVLPAWFAAYEVEQGIEVVRPARVDRVVSEGDLLRVHAQERSWLARTLVNATGTWDRPFVPGYPGRETFRGEQLHTSGYRGAEGFRGRRVVVVGAGASAVQLLGEIAPVTDTFWVTRREPVWAKESEEFDGLAVVRLVEERVLAGLPPASVVSVTGLRLRPQEQAAAALGAYTRHPMFTRIEPEGVRMPDGSLERADVILWATGFRPDVGHLAPLGLRSPRGGITLLPGPNGPQSATTAAADPRVQLVGYGPSASTIGGNRGGLAAAIAVVKHLREREIPTGAA</sequence>
<dbReference type="PRINTS" id="PR00469">
    <property type="entry name" value="PNDRDTASEII"/>
</dbReference>
<dbReference type="Gene3D" id="3.50.50.60">
    <property type="entry name" value="FAD/NAD(P)-binding domain"/>
    <property type="match status" value="1"/>
</dbReference>
<proteinExistence type="predicted"/>
<dbReference type="Proteomes" id="UP000307808">
    <property type="component" value="Unassembled WGS sequence"/>
</dbReference>
<evidence type="ECO:0000313" key="4">
    <source>
        <dbReference type="Proteomes" id="UP000307808"/>
    </source>
</evidence>
<feature type="region of interest" description="Disordered" evidence="2">
    <location>
        <begin position="1"/>
        <end position="24"/>
    </location>
</feature>
<name>A0A4U2YJS3_9ACTN</name>
<evidence type="ECO:0000256" key="1">
    <source>
        <dbReference type="ARBA" id="ARBA00023002"/>
    </source>
</evidence>
<keyword evidence="4" id="KW-1185">Reference proteome</keyword>